<evidence type="ECO:0000256" key="7">
    <source>
        <dbReference type="ARBA" id="ARBA00022679"/>
    </source>
</evidence>
<evidence type="ECO:0000256" key="2">
    <source>
        <dbReference type="ARBA" id="ARBA00004496"/>
    </source>
</evidence>
<feature type="binding site" evidence="9">
    <location>
        <position position="123"/>
    </location>
    <ligand>
        <name>S-adenosyl-L-methionine</name>
        <dbReference type="ChEBI" id="CHEBI:59789"/>
    </ligand>
</feature>
<dbReference type="InterPro" id="IPR029063">
    <property type="entry name" value="SAM-dependent_MTases_sf"/>
</dbReference>
<organism evidence="10 11">
    <name type="scientific">Modicisalibacter tunisiensis</name>
    <dbReference type="NCBI Taxonomy" id="390637"/>
    <lineage>
        <taxon>Bacteria</taxon>
        <taxon>Pseudomonadati</taxon>
        <taxon>Pseudomonadota</taxon>
        <taxon>Gammaproteobacteria</taxon>
        <taxon>Oceanospirillales</taxon>
        <taxon>Halomonadaceae</taxon>
        <taxon>Modicisalibacter</taxon>
    </lineage>
</organism>
<dbReference type="SUPFAM" id="SSF53335">
    <property type="entry name" value="S-adenosyl-L-methionine-dependent methyltransferases"/>
    <property type="match status" value="1"/>
</dbReference>
<reference evidence="10 11" key="1">
    <citation type="submission" date="2021-05" db="EMBL/GenBank/DDBJ databases">
        <title>Petroleum and Energy Research Collection (APPE): ex situ preservation of microbial diversity associated with the oil industry and exploitation of its biotechnological potential.</title>
        <authorList>
            <person name="Paixao C.T.M."/>
            <person name="Gomes M.B."/>
            <person name="Oliveira V.M."/>
        </authorList>
    </citation>
    <scope>NUCLEOTIDE SEQUENCE [LARGE SCALE GENOMIC DNA]</scope>
    <source>
        <strain evidence="10 11">LIT2</strain>
    </source>
</reference>
<comment type="subcellular location">
    <subcellularLocation>
        <location evidence="2 9">Cytoplasm</location>
    </subcellularLocation>
</comment>
<dbReference type="NCBIfam" id="TIGR03840">
    <property type="entry name" value="TMPT_Se_Te"/>
    <property type="match status" value="1"/>
</dbReference>
<dbReference type="EC" id="2.1.1.67" evidence="4 9"/>
<dbReference type="PANTHER" id="PTHR10259">
    <property type="entry name" value="THIOPURINE S-METHYLTRANSFERASE"/>
    <property type="match status" value="1"/>
</dbReference>
<keyword evidence="6 9" id="KW-0489">Methyltransferase</keyword>
<comment type="catalytic activity">
    <reaction evidence="1 9">
        <text>S-adenosyl-L-methionine + a thiopurine = S-adenosyl-L-homocysteine + a thiopurine S-methylether.</text>
        <dbReference type="EC" id="2.1.1.67"/>
    </reaction>
</comment>
<evidence type="ECO:0000256" key="8">
    <source>
        <dbReference type="ARBA" id="ARBA00022691"/>
    </source>
</evidence>
<dbReference type="Gene3D" id="3.40.50.150">
    <property type="entry name" value="Vaccinia Virus protein VP39"/>
    <property type="match status" value="1"/>
</dbReference>
<dbReference type="PIRSF" id="PIRSF023956">
    <property type="entry name" value="Thiopurine_S-methyltransferase"/>
    <property type="match status" value="1"/>
</dbReference>
<dbReference type="InterPro" id="IPR022474">
    <property type="entry name" value="Thiopur_S-MeTfrase_Se/Te_detox"/>
</dbReference>
<dbReference type="Proteomes" id="UP001319883">
    <property type="component" value="Unassembled WGS sequence"/>
</dbReference>
<evidence type="ECO:0000313" key="11">
    <source>
        <dbReference type="Proteomes" id="UP001319883"/>
    </source>
</evidence>
<protein>
    <recommendedName>
        <fullName evidence="4 9">Thiopurine S-methyltransferase</fullName>
        <ecNumber evidence="4 9">2.1.1.67</ecNumber>
    </recommendedName>
    <alternativeName>
        <fullName evidence="9">Thiopurine methyltransferase</fullName>
    </alternativeName>
</protein>
<evidence type="ECO:0000256" key="3">
    <source>
        <dbReference type="ARBA" id="ARBA00008145"/>
    </source>
</evidence>
<keyword evidence="11" id="KW-1185">Reference proteome</keyword>
<dbReference type="Pfam" id="PF05724">
    <property type="entry name" value="TPMT"/>
    <property type="match status" value="1"/>
</dbReference>
<keyword evidence="7 9" id="KW-0808">Transferase</keyword>
<evidence type="ECO:0000256" key="6">
    <source>
        <dbReference type="ARBA" id="ARBA00022603"/>
    </source>
</evidence>
<name>A0ABS7WW01_9GAMM</name>
<dbReference type="RefSeq" id="WP_224420075.1">
    <property type="nucleotide sequence ID" value="NZ_JAGXFD010000001.1"/>
</dbReference>
<evidence type="ECO:0000256" key="1">
    <source>
        <dbReference type="ARBA" id="ARBA00000903"/>
    </source>
</evidence>
<dbReference type="PANTHER" id="PTHR10259:SF11">
    <property type="entry name" value="THIOPURINE S-METHYLTRANSFERASE"/>
    <property type="match status" value="1"/>
</dbReference>
<keyword evidence="5 9" id="KW-0963">Cytoplasm</keyword>
<dbReference type="GO" id="GO:0032259">
    <property type="term" value="P:methylation"/>
    <property type="evidence" value="ECO:0007669"/>
    <property type="project" value="UniProtKB-KW"/>
</dbReference>
<evidence type="ECO:0000256" key="5">
    <source>
        <dbReference type="ARBA" id="ARBA00022490"/>
    </source>
</evidence>
<keyword evidence="8 9" id="KW-0949">S-adenosyl-L-methionine</keyword>
<feature type="binding site" evidence="9">
    <location>
        <position position="66"/>
    </location>
    <ligand>
        <name>S-adenosyl-L-methionine</name>
        <dbReference type="ChEBI" id="CHEBI:59789"/>
    </ligand>
</feature>
<dbReference type="NCBIfam" id="NF009732">
    <property type="entry name" value="PRK13255.1"/>
    <property type="match status" value="1"/>
</dbReference>
<evidence type="ECO:0000256" key="4">
    <source>
        <dbReference type="ARBA" id="ARBA00011905"/>
    </source>
</evidence>
<feature type="binding site" evidence="9">
    <location>
        <position position="45"/>
    </location>
    <ligand>
        <name>S-adenosyl-L-methionine</name>
        <dbReference type="ChEBI" id="CHEBI:59789"/>
    </ligand>
</feature>
<dbReference type="HAMAP" id="MF_00812">
    <property type="entry name" value="Thiopur_methtran"/>
    <property type="match status" value="1"/>
</dbReference>
<gene>
    <name evidence="10" type="primary">tmpT</name>
    <name evidence="9" type="synonym">tpm</name>
    <name evidence="10" type="ORF">KGQ91_01420</name>
</gene>
<comment type="similarity">
    <text evidence="3 9">Belongs to the class I-like SAM-binding methyltransferase superfamily. TPMT family.</text>
</comment>
<proteinExistence type="inferred from homology"/>
<sequence>MEPDFWRSRWQNAQLGFHLPFVHPILERHLPGFDLPAGARIFVPLCGKTRDIGWLLAQGHEVVGAELSELAVGQLFEELDVEPTIDDWKGGRRWHHGGLTVFQGDIFALPAGALGRVDLVYDRAALVALPEPMRKTYVAKVLALSGEAPQLLITFEYDPREMDGPPFPVLPDELHRLYGGAYALTELSRKDVIAHQARFREAGVTRFMEVAWRLERSGAVV</sequence>
<dbReference type="InterPro" id="IPR008854">
    <property type="entry name" value="TPMT"/>
</dbReference>
<accession>A0ABS7WW01</accession>
<dbReference type="EMBL" id="JAGXFD010000001">
    <property type="protein sequence ID" value="MBZ9566354.1"/>
    <property type="molecule type" value="Genomic_DNA"/>
</dbReference>
<dbReference type="PROSITE" id="PS51585">
    <property type="entry name" value="SAM_MT_TPMT"/>
    <property type="match status" value="1"/>
</dbReference>
<dbReference type="GO" id="GO:0008119">
    <property type="term" value="F:thiopurine S-methyltransferase activity"/>
    <property type="evidence" value="ECO:0007669"/>
    <property type="project" value="UniProtKB-EC"/>
</dbReference>
<evidence type="ECO:0000256" key="9">
    <source>
        <dbReference type="HAMAP-Rule" id="MF_00812"/>
    </source>
</evidence>
<comment type="caution">
    <text evidence="10">The sequence shown here is derived from an EMBL/GenBank/DDBJ whole genome shotgun (WGS) entry which is preliminary data.</text>
</comment>
<evidence type="ECO:0000313" key="10">
    <source>
        <dbReference type="EMBL" id="MBZ9566354.1"/>
    </source>
</evidence>
<dbReference type="InterPro" id="IPR025835">
    <property type="entry name" value="Thiopurine_S-MeTrfase"/>
</dbReference>
<feature type="binding site" evidence="9">
    <location>
        <position position="10"/>
    </location>
    <ligand>
        <name>S-adenosyl-L-methionine</name>
        <dbReference type="ChEBI" id="CHEBI:59789"/>
    </ligand>
</feature>